<comment type="subunit">
    <text evidence="4">Homodimer.</text>
</comment>
<evidence type="ECO:0000256" key="13">
    <source>
        <dbReference type="ARBA" id="ARBA00030600"/>
    </source>
</evidence>
<comment type="similarity">
    <text evidence="3">Belongs to the LuxS family.</text>
</comment>
<evidence type="ECO:0000256" key="14">
    <source>
        <dbReference type="ARBA" id="ARBA00031777"/>
    </source>
</evidence>
<dbReference type="EMBL" id="VUNC01000001">
    <property type="protein sequence ID" value="MST71966.1"/>
    <property type="molecule type" value="Genomic_DNA"/>
</dbReference>
<dbReference type="EC" id="4.4.1.21" evidence="5"/>
<evidence type="ECO:0000256" key="7">
    <source>
        <dbReference type="ARBA" id="ARBA00022654"/>
    </source>
</evidence>
<dbReference type="AlphaFoldDB" id="A0A6N7XPP7"/>
<keyword evidence="16" id="KW-1185">Reference proteome</keyword>
<comment type="catalytic activity">
    <reaction evidence="1">
        <text>S-(5-deoxy-D-ribos-5-yl)-L-homocysteine = (S)-4,5-dihydroxypentane-2,3-dione + L-homocysteine</text>
        <dbReference type="Rhea" id="RHEA:17753"/>
        <dbReference type="ChEBI" id="CHEBI:29484"/>
        <dbReference type="ChEBI" id="CHEBI:58195"/>
        <dbReference type="ChEBI" id="CHEBI:58199"/>
        <dbReference type="EC" id="4.4.1.21"/>
    </reaction>
</comment>
<evidence type="ECO:0000256" key="6">
    <source>
        <dbReference type="ARBA" id="ARBA00015130"/>
    </source>
</evidence>
<dbReference type="SUPFAM" id="SSF63411">
    <property type="entry name" value="LuxS/MPP-like metallohydrolase"/>
    <property type="match status" value="1"/>
</dbReference>
<evidence type="ECO:0000313" key="15">
    <source>
        <dbReference type="EMBL" id="MST71966.1"/>
    </source>
</evidence>
<organism evidence="15 16">
    <name type="scientific">Olsenella porci</name>
    <dbReference type="NCBI Taxonomy" id="2652279"/>
    <lineage>
        <taxon>Bacteria</taxon>
        <taxon>Bacillati</taxon>
        <taxon>Actinomycetota</taxon>
        <taxon>Coriobacteriia</taxon>
        <taxon>Coriobacteriales</taxon>
        <taxon>Atopobiaceae</taxon>
        <taxon>Olsenella</taxon>
    </lineage>
</organism>
<sequence length="164" mass="18517">MEKIASFTVDHLRLEPGVYVSRVDSWQGVDVTTFDLRLTAPNREPVMDTAAVHAIEHLGATFLRNDPEWASRTVYFGPMGCRTGFYLVLFGKLEPKDVIPLVRSLFSFVAGFEGEVPGARPEDCGNWHDSDLPMARWWATRYLRNTLDGIDEAHTIYPTRGGEE</sequence>
<evidence type="ECO:0000256" key="4">
    <source>
        <dbReference type="ARBA" id="ARBA00011738"/>
    </source>
</evidence>
<evidence type="ECO:0000256" key="5">
    <source>
        <dbReference type="ARBA" id="ARBA00012240"/>
    </source>
</evidence>
<keyword evidence="7" id="KW-0673">Quorum sensing</keyword>
<evidence type="ECO:0000256" key="1">
    <source>
        <dbReference type="ARBA" id="ARBA00000297"/>
    </source>
</evidence>
<evidence type="ECO:0000313" key="16">
    <source>
        <dbReference type="Proteomes" id="UP000469325"/>
    </source>
</evidence>
<keyword evidence="10" id="KW-0408">Iron</keyword>
<dbReference type="RefSeq" id="WP_326832168.1">
    <property type="nucleotide sequence ID" value="NZ_VUNC01000001.1"/>
</dbReference>
<dbReference type="InterPro" id="IPR003815">
    <property type="entry name" value="S-ribosylhomocysteinase"/>
</dbReference>
<dbReference type="PRINTS" id="PR01487">
    <property type="entry name" value="LUXSPROTEIN"/>
</dbReference>
<evidence type="ECO:0000256" key="12">
    <source>
        <dbReference type="ARBA" id="ARBA00024654"/>
    </source>
</evidence>
<evidence type="ECO:0000256" key="9">
    <source>
        <dbReference type="ARBA" id="ARBA00022929"/>
    </source>
</evidence>
<dbReference type="Gene3D" id="3.30.1360.80">
    <property type="entry name" value="S-ribosylhomocysteinase (LuxS)"/>
    <property type="match status" value="1"/>
</dbReference>
<dbReference type="GO" id="GO:0005506">
    <property type="term" value="F:iron ion binding"/>
    <property type="evidence" value="ECO:0007669"/>
    <property type="project" value="InterPro"/>
</dbReference>
<dbReference type="InterPro" id="IPR011249">
    <property type="entry name" value="Metalloenz_LuxS/M16"/>
</dbReference>
<keyword evidence="11 15" id="KW-0456">Lyase</keyword>
<comment type="cofactor">
    <cofactor evidence="2">
        <name>Fe cation</name>
        <dbReference type="ChEBI" id="CHEBI:24875"/>
    </cofactor>
</comment>
<proteinExistence type="inferred from homology"/>
<evidence type="ECO:0000256" key="11">
    <source>
        <dbReference type="ARBA" id="ARBA00023239"/>
    </source>
</evidence>
<keyword evidence="8" id="KW-0479">Metal-binding</keyword>
<dbReference type="Proteomes" id="UP000469325">
    <property type="component" value="Unassembled WGS sequence"/>
</dbReference>
<gene>
    <name evidence="15" type="ORF">FYJ68_02420</name>
</gene>
<name>A0A6N7XPP7_9ACTN</name>
<evidence type="ECO:0000256" key="8">
    <source>
        <dbReference type="ARBA" id="ARBA00022723"/>
    </source>
</evidence>
<comment type="caution">
    <text evidence="15">The sequence shown here is derived from an EMBL/GenBank/DDBJ whole genome shotgun (WGS) entry which is preliminary data.</text>
</comment>
<evidence type="ECO:0000256" key="2">
    <source>
        <dbReference type="ARBA" id="ARBA00001962"/>
    </source>
</evidence>
<dbReference type="PANTHER" id="PTHR35799">
    <property type="entry name" value="S-RIBOSYLHOMOCYSTEINE LYASE"/>
    <property type="match status" value="1"/>
</dbReference>
<dbReference type="Pfam" id="PF02664">
    <property type="entry name" value="LuxS"/>
    <property type="match status" value="1"/>
</dbReference>
<dbReference type="GO" id="GO:0043768">
    <property type="term" value="F:S-ribosylhomocysteine lyase activity"/>
    <property type="evidence" value="ECO:0007669"/>
    <property type="project" value="UniProtKB-EC"/>
</dbReference>
<accession>A0A6N7XPP7</accession>
<comment type="function">
    <text evidence="12">Involved in the synthesis of autoinducer 2 (AI-2) which is secreted by bacteria and is used to communicate both the cell density and the metabolic potential of the environment. The regulation of gene expression in response to changes in cell density is called quorum sensing. Catalyzes the transformation of S-ribosylhomocysteine (RHC) to homocysteine (HC) and 4,5-dihydroxy-2,3-pentadione (DPD).</text>
</comment>
<protein>
    <recommendedName>
        <fullName evidence="6">S-ribosylhomocysteine lyase</fullName>
        <ecNumber evidence="5">4.4.1.21</ecNumber>
    </recommendedName>
    <alternativeName>
        <fullName evidence="13">AI-2 synthesis protein</fullName>
    </alternativeName>
    <alternativeName>
        <fullName evidence="14">Autoinducer-2 production protein LuxS</fullName>
    </alternativeName>
</protein>
<dbReference type="PANTHER" id="PTHR35799:SF1">
    <property type="entry name" value="S-RIBOSYLHOMOCYSTEINE LYASE"/>
    <property type="match status" value="1"/>
</dbReference>
<evidence type="ECO:0000256" key="3">
    <source>
        <dbReference type="ARBA" id="ARBA00007311"/>
    </source>
</evidence>
<evidence type="ECO:0000256" key="10">
    <source>
        <dbReference type="ARBA" id="ARBA00023004"/>
    </source>
</evidence>
<reference evidence="15 16" key="1">
    <citation type="submission" date="2019-08" db="EMBL/GenBank/DDBJ databases">
        <title>In-depth cultivation of the pig gut microbiome towards novel bacterial diversity and tailored functional studies.</title>
        <authorList>
            <person name="Wylensek D."/>
            <person name="Hitch T.C.A."/>
            <person name="Clavel T."/>
        </authorList>
    </citation>
    <scope>NUCLEOTIDE SEQUENCE [LARGE SCALE GENOMIC DNA]</scope>
    <source>
        <strain evidence="15 16">CA-Schmier-601-WT-1</strain>
    </source>
</reference>
<keyword evidence="9" id="KW-0071">Autoinducer synthesis</keyword>
<dbReference type="InterPro" id="IPR037005">
    <property type="entry name" value="LuxS_sf"/>
</dbReference>
<dbReference type="GO" id="GO:0009372">
    <property type="term" value="P:quorum sensing"/>
    <property type="evidence" value="ECO:0007669"/>
    <property type="project" value="UniProtKB-KW"/>
</dbReference>
<dbReference type="NCBIfam" id="NF002604">
    <property type="entry name" value="PRK02260.1-4"/>
    <property type="match status" value="1"/>
</dbReference>